<dbReference type="InterPro" id="IPR050365">
    <property type="entry name" value="TIM50"/>
</dbReference>
<keyword evidence="4" id="KW-0812">Transmembrane</keyword>
<evidence type="ECO:0000256" key="6">
    <source>
        <dbReference type="ARBA" id="ARBA00022927"/>
    </source>
</evidence>
<organism evidence="15 16">
    <name type="scientific">Chloropicon primus</name>
    <dbReference type="NCBI Taxonomy" id="1764295"/>
    <lineage>
        <taxon>Eukaryota</taxon>
        <taxon>Viridiplantae</taxon>
        <taxon>Chlorophyta</taxon>
        <taxon>Chloropicophyceae</taxon>
        <taxon>Chloropicales</taxon>
        <taxon>Chloropicaceae</taxon>
        <taxon>Chloropicon</taxon>
    </lineage>
</organism>
<sequence>MIAGALRRLAQATSKSTTEAHATTLGCHELKVGVGAGGVGKAFEWVRRWKVARQCQRRWASGEARSTGASSAEVKGGAAGVKEGGKGPAVKKSAFEGVVLEKAAGGGGGGGAEHAEKAAKGTSVFAMAFLGVCGSAGLAGYAFDSKDVNKIADQYENQAPEGVLSLVRSYATWREEMEDNVKQFSDPSSEKLLPDLPPPAAQYMRTLVLDLDETLVHSDWRRERGWRTFKRPGVEEFLRHMSQFYEIVVYTGQLSTYGEPIMERLDPERYVPYRLYRDATLYEDGKHYRDLKRLNRDLKRVLYVTSDPKNCTSIPNAIEIKPWKMEAGDTTLLDLMPFLEMIVRSQLPDVRQVVESYRGTDIPSEFRARTAEMKKNLSRKSNQPRLFGQR</sequence>
<dbReference type="PANTHER" id="PTHR12210">
    <property type="entry name" value="DULLARD PROTEIN PHOSPHATASE"/>
    <property type="match status" value="1"/>
</dbReference>
<evidence type="ECO:0000256" key="8">
    <source>
        <dbReference type="ARBA" id="ARBA00022989"/>
    </source>
</evidence>
<keyword evidence="3 12" id="KW-0813">Transport</keyword>
<evidence type="ECO:0000256" key="2">
    <source>
        <dbReference type="ARBA" id="ARBA00006344"/>
    </source>
</evidence>
<keyword evidence="6 12" id="KW-0653">Protein transport</keyword>
<reference evidence="15 16" key="1">
    <citation type="submission" date="2018-07" db="EMBL/GenBank/DDBJ databases">
        <title>The complete nuclear genome of the prasinophyte Chloropicon primus (CCMP1205).</title>
        <authorList>
            <person name="Pombert J.-F."/>
            <person name="Otis C."/>
            <person name="Turmel M."/>
            <person name="Lemieux C."/>
        </authorList>
    </citation>
    <scope>NUCLEOTIDE SEQUENCE [LARGE SCALE GENOMIC DNA]</scope>
    <source>
        <strain evidence="15 16">CCMP1205</strain>
    </source>
</reference>
<dbReference type="GO" id="GO:0005744">
    <property type="term" value="C:TIM23 mitochondrial import inner membrane translocase complex"/>
    <property type="evidence" value="ECO:0007669"/>
    <property type="project" value="UniProtKB-UniRule"/>
</dbReference>
<dbReference type="InterPro" id="IPR004274">
    <property type="entry name" value="FCP1_dom"/>
</dbReference>
<keyword evidence="16" id="KW-1185">Reference proteome</keyword>
<comment type="subunit">
    <text evidence="12">Component of the TIM23 complex.</text>
</comment>
<comment type="subcellular location">
    <subcellularLocation>
        <location evidence="1 12">Mitochondrion inner membrane</location>
        <topology evidence="1 12">Single-pass membrane protein</topology>
    </subcellularLocation>
</comment>
<dbReference type="Gene3D" id="3.40.50.1000">
    <property type="entry name" value="HAD superfamily/HAD-like"/>
    <property type="match status" value="1"/>
</dbReference>
<feature type="domain" description="FCP1 homology" evidence="14">
    <location>
        <begin position="200"/>
        <end position="342"/>
    </location>
</feature>
<keyword evidence="9 12" id="KW-0811">Translocation</keyword>
<evidence type="ECO:0000256" key="5">
    <source>
        <dbReference type="ARBA" id="ARBA00022792"/>
    </source>
</evidence>
<dbReference type="PROSITE" id="PS50969">
    <property type="entry name" value="FCP1"/>
    <property type="match status" value="1"/>
</dbReference>
<dbReference type="Proteomes" id="UP000316726">
    <property type="component" value="Chromosome 10"/>
</dbReference>
<evidence type="ECO:0000256" key="4">
    <source>
        <dbReference type="ARBA" id="ARBA00022692"/>
    </source>
</evidence>
<dbReference type="OrthoDB" id="287041at2759"/>
<dbReference type="InterPro" id="IPR023214">
    <property type="entry name" value="HAD_sf"/>
</dbReference>
<evidence type="ECO:0000259" key="14">
    <source>
        <dbReference type="PROSITE" id="PS50969"/>
    </source>
</evidence>
<dbReference type="SUPFAM" id="SSF56784">
    <property type="entry name" value="HAD-like"/>
    <property type="match status" value="1"/>
</dbReference>
<gene>
    <name evidence="15" type="ORF">A3770_10p58860</name>
</gene>
<feature type="region of interest" description="Disordered" evidence="13">
    <location>
        <begin position="60"/>
        <end position="86"/>
    </location>
</feature>
<dbReference type="GO" id="GO:0015031">
    <property type="term" value="P:protein transport"/>
    <property type="evidence" value="ECO:0007669"/>
    <property type="project" value="UniProtKB-KW"/>
</dbReference>
<dbReference type="FunFam" id="3.40.50.1000:FF:000019">
    <property type="entry name" value="Mitochondrial import inner membrane translocase subunit TIM50"/>
    <property type="match status" value="1"/>
</dbReference>
<evidence type="ECO:0000256" key="12">
    <source>
        <dbReference type="RuleBase" id="RU365079"/>
    </source>
</evidence>
<dbReference type="CDD" id="cd07521">
    <property type="entry name" value="HAD_FCP1-like"/>
    <property type="match status" value="1"/>
</dbReference>
<evidence type="ECO:0000256" key="13">
    <source>
        <dbReference type="SAM" id="MobiDB-lite"/>
    </source>
</evidence>
<evidence type="ECO:0000256" key="3">
    <source>
        <dbReference type="ARBA" id="ARBA00022448"/>
    </source>
</evidence>
<evidence type="ECO:0000256" key="9">
    <source>
        <dbReference type="ARBA" id="ARBA00023010"/>
    </source>
</evidence>
<comment type="function">
    <text evidence="12">Essential component of the TIM23 complex, a complex that mediates the translocation of transit peptide-containing proteins across the mitochondrial inner membrane.</text>
</comment>
<keyword evidence="8" id="KW-1133">Transmembrane helix</keyword>
<evidence type="ECO:0000256" key="7">
    <source>
        <dbReference type="ARBA" id="ARBA00022946"/>
    </source>
</evidence>
<dbReference type="InterPro" id="IPR036412">
    <property type="entry name" value="HAD-like_sf"/>
</dbReference>
<comment type="similarity">
    <text evidence="2 12">Belongs to the TIM50 family.</text>
</comment>
<proteinExistence type="inferred from homology"/>
<evidence type="ECO:0000313" key="16">
    <source>
        <dbReference type="Proteomes" id="UP000316726"/>
    </source>
</evidence>
<dbReference type="STRING" id="1764295.A0A5B8MRK9"/>
<evidence type="ECO:0000256" key="1">
    <source>
        <dbReference type="ARBA" id="ARBA00004434"/>
    </source>
</evidence>
<keyword evidence="7 12" id="KW-0809">Transit peptide</keyword>
<accession>A0A5B8MRK9</accession>
<dbReference type="EMBL" id="CP031043">
    <property type="protein sequence ID" value="QDZ23368.1"/>
    <property type="molecule type" value="Genomic_DNA"/>
</dbReference>
<keyword evidence="5" id="KW-0999">Mitochondrion inner membrane</keyword>
<name>A0A5B8MRK9_9CHLO</name>
<evidence type="ECO:0000256" key="10">
    <source>
        <dbReference type="ARBA" id="ARBA00023128"/>
    </source>
</evidence>
<dbReference type="AlphaFoldDB" id="A0A5B8MRK9"/>
<evidence type="ECO:0000256" key="11">
    <source>
        <dbReference type="ARBA" id="ARBA00023136"/>
    </source>
</evidence>
<keyword evidence="11" id="KW-0472">Membrane</keyword>
<protein>
    <recommendedName>
        <fullName evidence="12">Mitochondrial import inner membrane translocase subunit TIM50</fullName>
    </recommendedName>
</protein>
<keyword evidence="10 12" id="KW-0496">Mitochondrion</keyword>
<dbReference type="SMART" id="SM00577">
    <property type="entry name" value="CPDc"/>
    <property type="match status" value="1"/>
</dbReference>
<dbReference type="Pfam" id="PF03031">
    <property type="entry name" value="NIF"/>
    <property type="match status" value="1"/>
</dbReference>
<evidence type="ECO:0000313" key="15">
    <source>
        <dbReference type="EMBL" id="QDZ23368.1"/>
    </source>
</evidence>